<dbReference type="SUPFAM" id="SSF54928">
    <property type="entry name" value="RNA-binding domain, RBD"/>
    <property type="match status" value="1"/>
</dbReference>
<dbReference type="Pfam" id="PF00076">
    <property type="entry name" value="RRM_1"/>
    <property type="match status" value="1"/>
</dbReference>
<dbReference type="Gene3D" id="3.30.70.330">
    <property type="match status" value="1"/>
</dbReference>
<evidence type="ECO:0000259" key="2">
    <source>
        <dbReference type="PROSITE" id="PS50102"/>
    </source>
</evidence>
<protein>
    <submittedName>
        <fullName evidence="5">RRM domain-containing protein</fullName>
    </submittedName>
</protein>
<gene>
    <name evidence="3" type="ORF">SBAD_LOCUS11793</name>
</gene>
<reference evidence="3 4" key="2">
    <citation type="submission" date="2018-11" db="EMBL/GenBank/DDBJ databases">
        <authorList>
            <consortium name="Pathogen Informatics"/>
        </authorList>
    </citation>
    <scope>NUCLEOTIDE SEQUENCE [LARGE SCALE GENOMIC DNA]</scope>
</reference>
<name>A0A183J7E5_9BILA</name>
<dbReference type="SMART" id="SM00360">
    <property type="entry name" value="RRM"/>
    <property type="match status" value="1"/>
</dbReference>
<reference evidence="5" key="1">
    <citation type="submission" date="2016-06" db="UniProtKB">
        <authorList>
            <consortium name="WormBaseParasite"/>
        </authorList>
    </citation>
    <scope>IDENTIFICATION</scope>
</reference>
<evidence type="ECO:0000313" key="3">
    <source>
        <dbReference type="EMBL" id="VDP43017.1"/>
    </source>
</evidence>
<feature type="domain" description="RRM" evidence="2">
    <location>
        <begin position="92"/>
        <end position="166"/>
    </location>
</feature>
<dbReference type="InterPro" id="IPR035979">
    <property type="entry name" value="RBD_domain_sf"/>
</dbReference>
<evidence type="ECO:0000256" key="1">
    <source>
        <dbReference type="PROSITE-ProRule" id="PRU00176"/>
    </source>
</evidence>
<dbReference type="PROSITE" id="PS50102">
    <property type="entry name" value="RRM"/>
    <property type="match status" value="1"/>
</dbReference>
<sequence>MLILSDRIESEALRLLLLARAAEDYVVSAFNGNAMSPQTPGKHMDSDAKKAKLDQCAAAATTATATATATVVAATENVSPVNLVDVGEERSCVVHLRNLPADMTDVELIQMCIPFGKVTNFLLLKAKNQAFLQYEEESSAAALVSTSRTSTITLRGRTVFCQFSNHHELKTDNKNAFNVVASVSNS</sequence>
<accession>A0A183J7E5</accession>
<keyword evidence="1" id="KW-0694">RNA-binding</keyword>
<dbReference type="OrthoDB" id="296632at2759"/>
<keyword evidence="4" id="KW-1185">Reference proteome</keyword>
<dbReference type="InterPro" id="IPR012677">
    <property type="entry name" value="Nucleotide-bd_a/b_plait_sf"/>
</dbReference>
<dbReference type="InterPro" id="IPR000504">
    <property type="entry name" value="RRM_dom"/>
</dbReference>
<dbReference type="PANTHER" id="PTHR15592">
    <property type="entry name" value="MATRIN 3/NUCLEAR PROTEIN 220-RELATED"/>
    <property type="match status" value="1"/>
</dbReference>
<dbReference type="EMBL" id="UZAM01016395">
    <property type="protein sequence ID" value="VDP43017.1"/>
    <property type="molecule type" value="Genomic_DNA"/>
</dbReference>
<dbReference type="GO" id="GO:0003723">
    <property type="term" value="F:RNA binding"/>
    <property type="evidence" value="ECO:0007669"/>
    <property type="project" value="UniProtKB-UniRule"/>
</dbReference>
<dbReference type="CDD" id="cd12421">
    <property type="entry name" value="RRM1_PTBP1_hnRNPL_like"/>
    <property type="match status" value="1"/>
</dbReference>
<dbReference type="WBParaSite" id="SBAD_0001218601-mRNA-1">
    <property type="protein sequence ID" value="SBAD_0001218601-mRNA-1"/>
    <property type="gene ID" value="SBAD_0001218601"/>
</dbReference>
<evidence type="ECO:0000313" key="5">
    <source>
        <dbReference type="WBParaSite" id="SBAD_0001218601-mRNA-1"/>
    </source>
</evidence>
<proteinExistence type="predicted"/>
<organism evidence="5">
    <name type="scientific">Soboliphyme baturini</name>
    <dbReference type="NCBI Taxonomy" id="241478"/>
    <lineage>
        <taxon>Eukaryota</taxon>
        <taxon>Metazoa</taxon>
        <taxon>Ecdysozoa</taxon>
        <taxon>Nematoda</taxon>
        <taxon>Enoplea</taxon>
        <taxon>Dorylaimia</taxon>
        <taxon>Dioctophymatida</taxon>
        <taxon>Dioctophymatoidea</taxon>
        <taxon>Soboliphymatidae</taxon>
        <taxon>Soboliphyme</taxon>
    </lineage>
</organism>
<dbReference type="Proteomes" id="UP000270296">
    <property type="component" value="Unassembled WGS sequence"/>
</dbReference>
<evidence type="ECO:0000313" key="4">
    <source>
        <dbReference type="Proteomes" id="UP000270296"/>
    </source>
</evidence>
<dbReference type="AlphaFoldDB" id="A0A183J7E5"/>